<dbReference type="EMBL" id="SGPK01000266">
    <property type="protein sequence ID" value="THH05379.1"/>
    <property type="molecule type" value="Genomic_DNA"/>
</dbReference>
<keyword evidence="5" id="KW-1185">Reference proteome</keyword>
<dbReference type="AlphaFoldDB" id="A0A4S4L229"/>
<evidence type="ECO:0000256" key="3">
    <source>
        <dbReference type="SAM" id="Phobius"/>
    </source>
</evidence>
<keyword evidence="3" id="KW-0472">Membrane</keyword>
<evidence type="ECO:0000313" key="5">
    <source>
        <dbReference type="Proteomes" id="UP000308199"/>
    </source>
</evidence>
<feature type="compositionally biased region" description="Polar residues" evidence="2">
    <location>
        <begin position="440"/>
        <end position="457"/>
    </location>
</feature>
<dbReference type="Gene3D" id="2.60.120.260">
    <property type="entry name" value="Galactose-binding domain-like"/>
    <property type="match status" value="2"/>
</dbReference>
<keyword evidence="3" id="KW-1133">Transmembrane helix</keyword>
<sequence>MPEAAQRIVPGAPPVASSLTKTQKKKRRSVKKDDDEPVMPQAAHIEIPDVHSAALTDKAPRETDVKGGSVAEELVAQPESAKEESEDPFAIKPSPVVDLLNKRLKALGKKITRIHTYSDKPTAELNDDQKKTLATLPSLEAVRKELEETRKAVEVLEAENAIEAARRKAEAEVVEKQRVADTLATAQKAHATRTAQVLDFIRLHKLVINSHSPAKTLSEAEINAINHSAHALLLPDGDYRAQSKHDVLSGFLSGEGDVEGVSYIRLLELADTLSNPEVNSNKSVSEETPTETEEATQAESVSADAEASTIEPEAVISGVISSASGTSGVSGAMSFRFMQESELDSDPVSFENGAEWVEKDEVVQVPTELEPSEDVNETYNVSKVVETQIHVAPANINGALDWADDEGGLPSIDGLHASFGTSGSATPTPEPAPEAPQHALASSTPTAQSVPAVNNIPNGHPQPIIDDDGFIQARGVENEVLSVVLEAVAEMVVADDLIRVVRAVTGEAVQMANIGAVDEVVGEDSIMIVVAHVVVEGQRREISQWRKHDDYVLNCCTAKILWDEHWQRSGSYFGGGTFTLTSASGATATFAFNGTGVWLYGAKRSNHGLYSVALDGNKQNFSGNVPVGDDEFQVPLFSASGLTLGAHTLVLENEGTSPSEMFLDVDFIRWETQLGQDNYTLNQTLTQATSSSLSFQFSGFGWESSGVPTEAGLSTDEPGDYATLAFEGKENPVMKFLGPSCGLFGVQVDDGAINTYNASRPENATDQLIYYGSNLGSGQHILQVTNMQTPTGGSTTQTLVISQAEVIAASAPSSSSSSHENNTVSATSSSKSNKSALIGGLCGSLIFLGLLVLGLWLWLRKRRFRHTAKNVSPLYLKTFDIDDDVPLHAGSWSSRTSTPDAGRNSATSHGSYTAHNNISNITSGKKPHVLTFDRSSGRSSPSGQLSGKNPSSSQLPYDGRSSKGASNSRLSYDRQSNKNVSSSKLPYDSPGKISRGKLPHHSSSNKHGKSRAHAPRNSSRKRGKPAHRQKKKYSNDFTVDVLRLGPHPLPPIPKPGEKGITPKGRRRSIRNSRILRAGYNIFFAKPGSSNSGSAYEPSTVLTSEISERPTATLSPVREAPPPLPASRPQTPQRSLQIVNLGDE</sequence>
<feature type="compositionally biased region" description="Basic residues" evidence="2">
    <location>
        <begin position="994"/>
        <end position="1032"/>
    </location>
</feature>
<feature type="compositionally biased region" description="Low complexity" evidence="2">
    <location>
        <begin position="937"/>
        <end position="947"/>
    </location>
</feature>
<feature type="coiled-coil region" evidence="1">
    <location>
        <begin position="139"/>
        <end position="175"/>
    </location>
</feature>
<evidence type="ECO:0000256" key="1">
    <source>
        <dbReference type="SAM" id="Coils"/>
    </source>
</evidence>
<proteinExistence type="predicted"/>
<protein>
    <submittedName>
        <fullName evidence="4">Uncharacterized protein</fullName>
    </submittedName>
</protein>
<feature type="region of interest" description="Disordered" evidence="2">
    <location>
        <begin position="411"/>
        <end position="461"/>
    </location>
</feature>
<feature type="region of interest" description="Disordered" evidence="2">
    <location>
        <begin position="276"/>
        <end position="309"/>
    </location>
</feature>
<feature type="transmembrane region" description="Helical" evidence="3">
    <location>
        <begin position="836"/>
        <end position="859"/>
    </location>
</feature>
<feature type="compositionally biased region" description="Polar residues" evidence="2">
    <location>
        <begin position="1127"/>
        <end position="1137"/>
    </location>
</feature>
<gene>
    <name evidence="4" type="ORF">EW145_g4839</name>
</gene>
<feature type="compositionally biased region" description="Polar residues" evidence="2">
    <location>
        <begin position="1099"/>
        <end position="1113"/>
    </location>
</feature>
<keyword evidence="1" id="KW-0175">Coiled coil</keyword>
<dbReference type="OrthoDB" id="2409325at2759"/>
<feature type="region of interest" description="Disordered" evidence="2">
    <location>
        <begin position="890"/>
        <end position="1065"/>
    </location>
</feature>
<name>A0A4S4L229_9AGAM</name>
<comment type="caution">
    <text evidence="4">The sequence shown here is derived from an EMBL/GenBank/DDBJ whole genome shotgun (WGS) entry which is preliminary data.</text>
</comment>
<organism evidence="4 5">
    <name type="scientific">Phellinidium pouzarii</name>
    <dbReference type="NCBI Taxonomy" id="167371"/>
    <lineage>
        <taxon>Eukaryota</taxon>
        <taxon>Fungi</taxon>
        <taxon>Dikarya</taxon>
        <taxon>Basidiomycota</taxon>
        <taxon>Agaricomycotina</taxon>
        <taxon>Agaricomycetes</taxon>
        <taxon>Hymenochaetales</taxon>
        <taxon>Hymenochaetaceae</taxon>
        <taxon>Phellinidium</taxon>
    </lineage>
</organism>
<evidence type="ECO:0000313" key="4">
    <source>
        <dbReference type="EMBL" id="THH05379.1"/>
    </source>
</evidence>
<feature type="region of interest" description="Disordered" evidence="2">
    <location>
        <begin position="1086"/>
        <end position="1143"/>
    </location>
</feature>
<feature type="region of interest" description="Disordered" evidence="2">
    <location>
        <begin position="1"/>
        <end position="89"/>
    </location>
</feature>
<keyword evidence="3" id="KW-0812">Transmembrane</keyword>
<accession>A0A4S4L229</accession>
<evidence type="ECO:0000256" key="2">
    <source>
        <dbReference type="SAM" id="MobiDB-lite"/>
    </source>
</evidence>
<feature type="compositionally biased region" description="Polar residues" evidence="2">
    <location>
        <begin position="891"/>
        <end position="923"/>
    </location>
</feature>
<reference evidence="4 5" key="1">
    <citation type="submission" date="2019-02" db="EMBL/GenBank/DDBJ databases">
        <title>Genome sequencing of the rare red list fungi Phellinidium pouzarii.</title>
        <authorList>
            <person name="Buettner E."/>
            <person name="Kellner H."/>
        </authorList>
    </citation>
    <scope>NUCLEOTIDE SEQUENCE [LARGE SCALE GENOMIC DNA]</scope>
    <source>
        <strain evidence="4 5">DSM 108285</strain>
    </source>
</reference>
<feature type="region of interest" description="Disordered" evidence="2">
    <location>
        <begin position="811"/>
        <end position="834"/>
    </location>
</feature>
<dbReference type="Proteomes" id="UP000308199">
    <property type="component" value="Unassembled WGS sequence"/>
</dbReference>